<comment type="caution">
    <text evidence="2">The sequence shown here is derived from an EMBL/GenBank/DDBJ whole genome shotgun (WGS) entry which is preliminary data.</text>
</comment>
<proteinExistence type="predicted"/>
<sequence length="99" mass="11043">MSRAPLDGLTDEDPDHSPMSAEPSVELSTPMDDSEGGPPQTDPPLTGEDEPNPEQVPESVEELQPNNKRYALRDRIHQRQPLRLMEVITRDRDSLGRTG</sequence>
<evidence type="ECO:0000256" key="1">
    <source>
        <dbReference type="SAM" id="MobiDB-lite"/>
    </source>
</evidence>
<gene>
    <name evidence="2" type="ORF">GBAR_LOCUS25738</name>
</gene>
<evidence type="ECO:0000313" key="3">
    <source>
        <dbReference type="Proteomes" id="UP001174909"/>
    </source>
</evidence>
<dbReference type="Proteomes" id="UP001174909">
    <property type="component" value="Unassembled WGS sequence"/>
</dbReference>
<keyword evidence="3" id="KW-1185">Reference proteome</keyword>
<protein>
    <submittedName>
        <fullName evidence="2">Uncharacterized protein</fullName>
    </submittedName>
</protein>
<feature type="region of interest" description="Disordered" evidence="1">
    <location>
        <begin position="1"/>
        <end position="75"/>
    </location>
</feature>
<organism evidence="2 3">
    <name type="scientific">Geodia barretti</name>
    <name type="common">Barrett's horny sponge</name>
    <dbReference type="NCBI Taxonomy" id="519541"/>
    <lineage>
        <taxon>Eukaryota</taxon>
        <taxon>Metazoa</taxon>
        <taxon>Porifera</taxon>
        <taxon>Demospongiae</taxon>
        <taxon>Heteroscleromorpha</taxon>
        <taxon>Tetractinellida</taxon>
        <taxon>Astrophorina</taxon>
        <taxon>Geodiidae</taxon>
        <taxon>Geodia</taxon>
    </lineage>
</organism>
<accession>A0AA35TEJ4</accession>
<dbReference type="AlphaFoldDB" id="A0AA35TEJ4"/>
<reference evidence="2" key="1">
    <citation type="submission" date="2023-03" db="EMBL/GenBank/DDBJ databases">
        <authorList>
            <person name="Steffen K."/>
            <person name="Cardenas P."/>
        </authorList>
    </citation>
    <scope>NUCLEOTIDE SEQUENCE</scope>
</reference>
<evidence type="ECO:0000313" key="2">
    <source>
        <dbReference type="EMBL" id="CAI8046513.1"/>
    </source>
</evidence>
<name>A0AA35TEJ4_GEOBA</name>
<dbReference type="EMBL" id="CASHTH010003568">
    <property type="protein sequence ID" value="CAI8046513.1"/>
    <property type="molecule type" value="Genomic_DNA"/>
</dbReference>